<evidence type="ECO:0000256" key="1">
    <source>
        <dbReference type="SAM" id="MobiDB-lite"/>
    </source>
</evidence>
<dbReference type="EMBL" id="CAJFDH010000004">
    <property type="protein sequence ID" value="CAD5218606.1"/>
    <property type="molecule type" value="Genomic_DNA"/>
</dbReference>
<dbReference type="AlphaFoldDB" id="A0A811KS56"/>
<dbReference type="Proteomes" id="UP000783686">
    <property type="component" value="Unassembled WGS sequence"/>
</dbReference>
<dbReference type="OrthoDB" id="10367069at2759"/>
<name>A0A811KS56_9BILA</name>
<organism evidence="2 3">
    <name type="scientific">Bursaphelenchus okinawaensis</name>
    <dbReference type="NCBI Taxonomy" id="465554"/>
    <lineage>
        <taxon>Eukaryota</taxon>
        <taxon>Metazoa</taxon>
        <taxon>Ecdysozoa</taxon>
        <taxon>Nematoda</taxon>
        <taxon>Chromadorea</taxon>
        <taxon>Rhabditida</taxon>
        <taxon>Tylenchina</taxon>
        <taxon>Tylenchomorpha</taxon>
        <taxon>Aphelenchoidea</taxon>
        <taxon>Aphelenchoididae</taxon>
        <taxon>Bursaphelenchus</taxon>
    </lineage>
</organism>
<keyword evidence="3" id="KW-1185">Reference proteome</keyword>
<gene>
    <name evidence="2" type="ORF">BOKJ2_LOCUS7816</name>
</gene>
<evidence type="ECO:0000313" key="2">
    <source>
        <dbReference type="EMBL" id="CAD5218606.1"/>
    </source>
</evidence>
<sequence>MNLEQCALSLLEENFKRAMEKAMAENDTTFLPSSSSSPLPPLLEPELGQRASKSPEKSKSPSVRRRGKARIYNEVSRCYSEEEVEMHSRGWRKLRTRNLSRKGQVREFECPLSRRHTKCRMGMRIETHLNEADGKLIHIVYHTSDTAHNHMEDIPPVSAIDSIKPDFSVGPPNLTPNFSNLAAIQERARSAEQHRPTPCLSEDSMMSVDNPVISQIGSFGLNAALFAMDEQKNWITDYIKRRWHDMSQENRTTILNTILCDVTQSNLLNTQPTPVTLAQPTPQLNLSLLSQLNAQVLMANKNIFFNLNQ</sequence>
<comment type="caution">
    <text evidence="2">The sequence shown here is derived from an EMBL/GenBank/DDBJ whole genome shotgun (WGS) entry which is preliminary data.</text>
</comment>
<dbReference type="Proteomes" id="UP000614601">
    <property type="component" value="Unassembled WGS sequence"/>
</dbReference>
<protein>
    <submittedName>
        <fullName evidence="2">Uncharacterized protein</fullName>
    </submittedName>
</protein>
<proteinExistence type="predicted"/>
<reference evidence="2" key="1">
    <citation type="submission" date="2020-09" db="EMBL/GenBank/DDBJ databases">
        <authorList>
            <person name="Kikuchi T."/>
        </authorList>
    </citation>
    <scope>NUCLEOTIDE SEQUENCE</scope>
    <source>
        <strain evidence="2">SH1</strain>
    </source>
</reference>
<dbReference type="EMBL" id="CAJFCW020000004">
    <property type="protein sequence ID" value="CAG9111123.1"/>
    <property type="molecule type" value="Genomic_DNA"/>
</dbReference>
<accession>A0A811KS56</accession>
<feature type="region of interest" description="Disordered" evidence="1">
    <location>
        <begin position="26"/>
        <end position="67"/>
    </location>
</feature>
<evidence type="ECO:0000313" key="3">
    <source>
        <dbReference type="Proteomes" id="UP000614601"/>
    </source>
</evidence>